<dbReference type="PANTHER" id="PTHR30146">
    <property type="entry name" value="LACI-RELATED TRANSCRIPTIONAL REPRESSOR"/>
    <property type="match status" value="1"/>
</dbReference>
<dbReference type="Pfam" id="PF13377">
    <property type="entry name" value="Peripla_BP_3"/>
    <property type="match status" value="1"/>
</dbReference>
<proteinExistence type="predicted"/>
<reference evidence="7" key="2">
    <citation type="journal article" date="2017" name="Plant Physiol. Biochem.">
        <title>Differential oxidative and antioxidative response of duckweed Lemna minor toward plant growth promoting/inhibiting bacteria.</title>
        <authorList>
            <person name="Ishizawa H."/>
            <person name="Kuroda M."/>
            <person name="Morikawa M."/>
            <person name="Ike M."/>
        </authorList>
    </citation>
    <scope>NUCLEOTIDE SEQUENCE [LARGE SCALE GENOMIC DNA]</scope>
    <source>
        <strain evidence="7">M6</strain>
    </source>
</reference>
<evidence type="ECO:0000256" key="4">
    <source>
        <dbReference type="ARBA" id="ARBA00023163"/>
    </source>
</evidence>
<dbReference type="Proteomes" id="UP000278756">
    <property type="component" value="Chromosome 1"/>
</dbReference>
<dbReference type="InterPro" id="IPR000843">
    <property type="entry name" value="HTH_LacI"/>
</dbReference>
<keyword evidence="2" id="KW-0805">Transcription regulation</keyword>
<protein>
    <submittedName>
        <fullName evidence="6">Transcriptional regulator, LacI family</fullName>
    </submittedName>
</protein>
<keyword evidence="3" id="KW-0238">DNA-binding</keyword>
<dbReference type="CDD" id="cd06267">
    <property type="entry name" value="PBP1_LacI_sugar_binding-like"/>
    <property type="match status" value="1"/>
</dbReference>
<dbReference type="Gene3D" id="1.10.260.40">
    <property type="entry name" value="lambda repressor-like DNA-binding domains"/>
    <property type="match status" value="1"/>
</dbReference>
<dbReference type="RefSeq" id="WP_126420365.1">
    <property type="nucleotide sequence ID" value="NZ_AP018827.1"/>
</dbReference>
<dbReference type="EMBL" id="AP018827">
    <property type="protein sequence ID" value="BBF80133.1"/>
    <property type="molecule type" value="Genomic_DNA"/>
</dbReference>
<accession>A0A3G9G4Z0</accession>
<dbReference type="InterPro" id="IPR028082">
    <property type="entry name" value="Peripla_BP_I"/>
</dbReference>
<name>A0A3G9G4Z0_9CAUL</name>
<organism evidence="6 7">
    <name type="scientific">Asticcacaulis excentricus</name>
    <dbReference type="NCBI Taxonomy" id="78587"/>
    <lineage>
        <taxon>Bacteria</taxon>
        <taxon>Pseudomonadati</taxon>
        <taxon>Pseudomonadota</taxon>
        <taxon>Alphaproteobacteria</taxon>
        <taxon>Caulobacterales</taxon>
        <taxon>Caulobacteraceae</taxon>
        <taxon>Asticcacaulis</taxon>
    </lineage>
</organism>
<feature type="domain" description="HTH lacI-type" evidence="5">
    <location>
        <begin position="5"/>
        <end position="59"/>
    </location>
</feature>
<evidence type="ECO:0000313" key="6">
    <source>
        <dbReference type="EMBL" id="BBF80133.1"/>
    </source>
</evidence>
<dbReference type="CDD" id="cd01392">
    <property type="entry name" value="HTH_LacI"/>
    <property type="match status" value="1"/>
</dbReference>
<keyword evidence="4" id="KW-0804">Transcription</keyword>
<evidence type="ECO:0000313" key="7">
    <source>
        <dbReference type="Proteomes" id="UP000278756"/>
    </source>
</evidence>
<dbReference type="SUPFAM" id="SSF53822">
    <property type="entry name" value="Periplasmic binding protein-like I"/>
    <property type="match status" value="1"/>
</dbReference>
<dbReference type="AlphaFoldDB" id="A0A3G9G4Z0"/>
<dbReference type="SMART" id="SM00354">
    <property type="entry name" value="HTH_LACI"/>
    <property type="match status" value="1"/>
</dbReference>
<dbReference type="PANTHER" id="PTHR30146:SF151">
    <property type="entry name" value="HTH-TYPE TRANSCRIPTIONAL REPRESSOR CYTR"/>
    <property type="match status" value="1"/>
</dbReference>
<evidence type="ECO:0000256" key="3">
    <source>
        <dbReference type="ARBA" id="ARBA00023125"/>
    </source>
</evidence>
<dbReference type="PROSITE" id="PS50932">
    <property type="entry name" value="HTH_LACI_2"/>
    <property type="match status" value="1"/>
</dbReference>
<dbReference type="SUPFAM" id="SSF47413">
    <property type="entry name" value="lambda repressor-like DNA-binding domains"/>
    <property type="match status" value="1"/>
</dbReference>
<dbReference type="InterPro" id="IPR010982">
    <property type="entry name" value="Lambda_DNA-bd_dom_sf"/>
</dbReference>
<evidence type="ECO:0000259" key="5">
    <source>
        <dbReference type="PROSITE" id="PS50932"/>
    </source>
</evidence>
<sequence length="335" mass="35016">MAASVTLNDVAKAAGVSIASASRAINGLDNVTEEVRERVLAAAGKLKYVPHGAARALAMSRTNTIGVILPDIYGEFFSEIIRGIDVGARASGLHILVSGSHGDVKEAVKAARAMAGRVDGLLVMAPYAEADDLSGKLPFNLPLVMMGGVGGQADLPSLVVDNYFGALEAVRHLHEQGCRRIAHIAGPESNLEAQDRLRGYLDGLKEAGLSPQVLPGDFTDAAGYAAVQTLLAQEQMPDGLFAANDMMALGATLGLREAGVSIPDDIAIIGFDDIPVTRYASPPISTLRAGVFDIGRRSLELLSALIERGSAEASASAASLIVRPELVVRASSRRR</sequence>
<dbReference type="PROSITE" id="PS00356">
    <property type="entry name" value="HTH_LACI_1"/>
    <property type="match status" value="1"/>
</dbReference>
<evidence type="ECO:0000256" key="1">
    <source>
        <dbReference type="ARBA" id="ARBA00022491"/>
    </source>
</evidence>
<dbReference type="Pfam" id="PF00356">
    <property type="entry name" value="LacI"/>
    <property type="match status" value="1"/>
</dbReference>
<keyword evidence="1" id="KW-0678">Repressor</keyword>
<reference evidence="7" key="1">
    <citation type="journal article" date="2017" name="Biotechnol. Biofuels">
        <title>Evaluation of environmental bacterial communities as a factor affecting the growth of duckweed Lemna minor.</title>
        <authorList>
            <person name="Ishizawa H."/>
            <person name="Kuroda M."/>
            <person name="Morikawa M."/>
            <person name="Ike M."/>
        </authorList>
    </citation>
    <scope>NUCLEOTIDE SEQUENCE [LARGE SCALE GENOMIC DNA]</scope>
    <source>
        <strain evidence="7">M6</strain>
    </source>
</reference>
<dbReference type="GO" id="GO:0000976">
    <property type="term" value="F:transcription cis-regulatory region binding"/>
    <property type="evidence" value="ECO:0007669"/>
    <property type="project" value="TreeGrafter"/>
</dbReference>
<dbReference type="Gene3D" id="3.40.50.2300">
    <property type="match status" value="2"/>
</dbReference>
<gene>
    <name evidence="6" type="ORF">EM6_0711</name>
</gene>
<dbReference type="InterPro" id="IPR046335">
    <property type="entry name" value="LacI/GalR-like_sensor"/>
</dbReference>
<dbReference type="GO" id="GO:0003700">
    <property type="term" value="F:DNA-binding transcription factor activity"/>
    <property type="evidence" value="ECO:0007669"/>
    <property type="project" value="TreeGrafter"/>
</dbReference>
<dbReference type="OrthoDB" id="128688at2"/>
<evidence type="ECO:0000256" key="2">
    <source>
        <dbReference type="ARBA" id="ARBA00023015"/>
    </source>
</evidence>